<feature type="region of interest" description="Disordered" evidence="1">
    <location>
        <begin position="616"/>
        <end position="646"/>
    </location>
</feature>
<name>W3VKI6_MOEAP</name>
<evidence type="ECO:0000256" key="1">
    <source>
        <dbReference type="SAM" id="MobiDB-lite"/>
    </source>
</evidence>
<keyword evidence="2" id="KW-0812">Transmembrane</keyword>
<sequence>MCGDEEALQQQRGKGHPRNRGSGSKSHPESHSISLSTRSHPHRPNAPPSSTISAPTDTAAVQSLRSKNQAYASGSAHNRRTRHLRPTMTQEATDPAQAKAQPQEAPTPASGTESSTTDSTTRPPAPPLERRTSATQQPLRHGRKPIYPDSDAEAEGLDADVDDEELETGMLPGHGDHERSSLLSSSARKSSAIAAAGPLDRAWLKLSKLWGGDKAHAARIARRRKQRRSAAVSASQRHSRSIHTSSAASFAAWRHEHPYLVGTVYAILALLFTLIVIIGVAVAHLYLGTLKTPSPEAQSRILDESLLLKGPDRVQLLNISDQGILVRVDARLGLDPDHALDLWLGERGKQGWWKNKERKLVEWAMGKVAGVQVDVGEVRLSEIGAAWDQSVLPPAVLASSPVQDPQDMLAFHLDPLVLPLPPLNRKIEHGDTDQDSLRPPILGNHSTPAAQHNMSPLNLTVLLKPVVPAPYIMEYAQHAIKKGIAQLDVKIAGLRVRGLAKTEIHGIIHGRKAGFFDVPRRIDIAQHHIRSPVLEKVPKLDNDTDIDDLLKVDGYEFFEIGKDDEPKSSRGGVGSMLVRALGIKAKAMAKNPLGKMLQGNVRYSLPFGIFLPVDASTPAKQPKKPKQHKSGRTEAEVAEEDQPEPDASVLMAAVATEPFRLSGQKIVELELLGRVVPPPQDVLETRLPSEQLVLGAGAQPLKAAYASDEARRDGKAAGDSPQQLAMSNFLSRFLRGEANTVYVRGGSPFHVPVPAGSASGNETETMPGDGSELPEWMESALRLVDVPISFPGSKVTELIKNVTINDLKITPHPFEKDKLLCSGTVMGEISMPGQMSSIDVQITHLWPDILVFDGKPPSMLQSLEAAVASSWTMVGGALESLKRLAFVGVEEHDEEPKPEPEPAPPLPDPLPEKAFGRVRPYDFAPAETYVDPTDPKGERKLLRARLTDVPFTVLPGRGGIFRSFTWKLVTGQGALVGIEGSSRAKIWNSGLGALQLRNLPVKGVFMLGKRD</sequence>
<evidence type="ECO:0000256" key="2">
    <source>
        <dbReference type="SAM" id="Phobius"/>
    </source>
</evidence>
<dbReference type="Proteomes" id="UP000019462">
    <property type="component" value="Unassembled WGS sequence"/>
</dbReference>
<feature type="compositionally biased region" description="Polar residues" evidence="1">
    <location>
        <begin position="21"/>
        <end position="38"/>
    </location>
</feature>
<feature type="region of interest" description="Disordered" evidence="1">
    <location>
        <begin position="1"/>
        <end position="154"/>
    </location>
</feature>
<keyword evidence="4" id="KW-1185">Reference proteome</keyword>
<accession>W3VKI6</accession>
<evidence type="ECO:0000313" key="3">
    <source>
        <dbReference type="EMBL" id="ETS61241.1"/>
    </source>
</evidence>
<dbReference type="EMBL" id="AWNI01000022">
    <property type="protein sequence ID" value="ETS61241.1"/>
    <property type="molecule type" value="Genomic_DNA"/>
</dbReference>
<proteinExistence type="predicted"/>
<gene>
    <name evidence="3" type="ORF">PaG_05203</name>
</gene>
<dbReference type="OrthoDB" id="10039566at2759"/>
<organism evidence="3 4">
    <name type="scientific">Moesziomyces aphidis</name>
    <name type="common">Pseudozyma aphidis</name>
    <dbReference type="NCBI Taxonomy" id="84754"/>
    <lineage>
        <taxon>Eukaryota</taxon>
        <taxon>Fungi</taxon>
        <taxon>Dikarya</taxon>
        <taxon>Basidiomycota</taxon>
        <taxon>Ustilaginomycotina</taxon>
        <taxon>Ustilaginomycetes</taxon>
        <taxon>Ustilaginales</taxon>
        <taxon>Ustilaginaceae</taxon>
        <taxon>Moesziomyces</taxon>
    </lineage>
</organism>
<feature type="region of interest" description="Disordered" evidence="1">
    <location>
        <begin position="890"/>
        <end position="909"/>
    </location>
</feature>
<protein>
    <submittedName>
        <fullName evidence="3">Uncharacterized protein</fullName>
    </submittedName>
</protein>
<evidence type="ECO:0000313" key="4">
    <source>
        <dbReference type="Proteomes" id="UP000019462"/>
    </source>
</evidence>
<keyword evidence="2" id="KW-1133">Transmembrane helix</keyword>
<feature type="transmembrane region" description="Helical" evidence="2">
    <location>
        <begin position="264"/>
        <end position="287"/>
    </location>
</feature>
<feature type="compositionally biased region" description="Basic residues" evidence="1">
    <location>
        <begin position="621"/>
        <end position="630"/>
    </location>
</feature>
<feature type="compositionally biased region" description="Low complexity" evidence="1">
    <location>
        <begin position="95"/>
        <end position="122"/>
    </location>
</feature>
<reference evidence="3 4" key="1">
    <citation type="journal article" date="2014" name="Genome Announc.">
        <title>Genome sequence of the basidiomycetous fungus Pseudozyma aphidis DSM70725, an efficient producer of biosurfactant mannosylerythritol lipids.</title>
        <authorList>
            <person name="Lorenz S."/>
            <person name="Guenther M."/>
            <person name="Grumaz C."/>
            <person name="Rupp S."/>
            <person name="Zibek S."/>
            <person name="Sohn K."/>
        </authorList>
    </citation>
    <scope>NUCLEOTIDE SEQUENCE [LARGE SCALE GENOMIC DNA]</scope>
    <source>
        <strain evidence="4">ATCC 32657 / CBS 517.83 / DSM 70725 / JCM 10318 / NBRC 10182 / NRRL Y-7954 / St-0401</strain>
    </source>
</reference>
<dbReference type="AlphaFoldDB" id="W3VKI6"/>
<comment type="caution">
    <text evidence="3">The sequence shown here is derived from an EMBL/GenBank/DDBJ whole genome shotgun (WGS) entry which is preliminary data.</text>
</comment>
<dbReference type="HOGENOM" id="CLU_311936_0_0_1"/>
<keyword evidence="2" id="KW-0472">Membrane</keyword>
<feature type="compositionally biased region" description="Polar residues" evidence="1">
    <location>
        <begin position="48"/>
        <end position="76"/>
    </location>
</feature>